<keyword evidence="1" id="KW-0812">Transmembrane</keyword>
<dbReference type="eggNOG" id="ENOG5030QGB">
    <property type="taxonomic scope" value="Bacteria"/>
</dbReference>
<keyword evidence="1" id="KW-0472">Membrane</keyword>
<protein>
    <submittedName>
        <fullName evidence="2">Uncharacterized protein</fullName>
    </submittedName>
</protein>
<evidence type="ECO:0000313" key="2">
    <source>
        <dbReference type="EMBL" id="AFZ25515.1"/>
    </source>
</evidence>
<sequence>MSQIQLALVISYLLMTCYFFSTWLKFTISHPLSSPEDTFLSFVMFLITTIFWPLIIPISCLEIFQQRRLEFNTVIPVLLTIFAFSISYYLSYWHVNWLCYYDLLCPYAS</sequence>
<keyword evidence="3" id="KW-1185">Reference proteome</keyword>
<feature type="transmembrane region" description="Helical" evidence="1">
    <location>
        <begin position="7"/>
        <end position="26"/>
    </location>
</feature>
<name>K9WYR8_9NOST</name>
<evidence type="ECO:0000256" key="1">
    <source>
        <dbReference type="SAM" id="Phobius"/>
    </source>
</evidence>
<dbReference type="AlphaFoldDB" id="K9WYR8"/>
<reference evidence="2 3" key="1">
    <citation type="submission" date="2012-06" db="EMBL/GenBank/DDBJ databases">
        <title>Finished chromosome of genome of Cylindrospermum stagnale PCC 7417.</title>
        <authorList>
            <consortium name="US DOE Joint Genome Institute"/>
            <person name="Gugger M."/>
            <person name="Coursin T."/>
            <person name="Rippka R."/>
            <person name="Tandeau De Marsac N."/>
            <person name="Huntemann M."/>
            <person name="Wei C.-L."/>
            <person name="Han J."/>
            <person name="Detter J.C."/>
            <person name="Han C."/>
            <person name="Tapia R."/>
            <person name="Chen A."/>
            <person name="Kyrpides N."/>
            <person name="Mavromatis K."/>
            <person name="Markowitz V."/>
            <person name="Szeto E."/>
            <person name="Ivanova N."/>
            <person name="Pagani I."/>
            <person name="Pati A."/>
            <person name="Goodwin L."/>
            <person name="Nordberg H.P."/>
            <person name="Cantor M.N."/>
            <person name="Hua S.X."/>
            <person name="Woyke T."/>
            <person name="Kerfeld C.A."/>
        </authorList>
    </citation>
    <scope>NUCLEOTIDE SEQUENCE [LARGE SCALE GENOMIC DNA]</scope>
    <source>
        <strain evidence="2 3">PCC 7417</strain>
    </source>
</reference>
<organism evidence="2 3">
    <name type="scientific">Cylindrospermum stagnale PCC 7417</name>
    <dbReference type="NCBI Taxonomy" id="56107"/>
    <lineage>
        <taxon>Bacteria</taxon>
        <taxon>Bacillati</taxon>
        <taxon>Cyanobacteriota</taxon>
        <taxon>Cyanophyceae</taxon>
        <taxon>Nostocales</taxon>
        <taxon>Nostocaceae</taxon>
        <taxon>Cylindrospermum</taxon>
    </lineage>
</organism>
<gene>
    <name evidence="2" type="ORF">Cylst_3364</name>
</gene>
<accession>K9WYR8</accession>
<dbReference type="KEGG" id="csg:Cylst_3364"/>
<proteinExistence type="predicted"/>
<dbReference type="PATRIC" id="fig|56107.3.peg.3692"/>
<keyword evidence="1" id="KW-1133">Transmembrane helix</keyword>
<dbReference type="HOGENOM" id="CLU_163998_0_0_3"/>
<dbReference type="EMBL" id="CP003642">
    <property type="protein sequence ID" value="AFZ25515.1"/>
    <property type="molecule type" value="Genomic_DNA"/>
</dbReference>
<feature type="transmembrane region" description="Helical" evidence="1">
    <location>
        <begin position="38"/>
        <end position="64"/>
    </location>
</feature>
<dbReference type="Proteomes" id="UP000010475">
    <property type="component" value="Chromosome"/>
</dbReference>
<feature type="transmembrane region" description="Helical" evidence="1">
    <location>
        <begin position="71"/>
        <end position="90"/>
    </location>
</feature>
<evidence type="ECO:0000313" key="3">
    <source>
        <dbReference type="Proteomes" id="UP000010475"/>
    </source>
</evidence>